<sequence>MRKASVQFNCCHPGRRYRHEKPDMKTLLERKDENYLDVSAVMTWMSLKRFCETNYPNVSFKTDKQRKEYVEKRGLVIQKDDNGRDGIAVSRDDDECKEIRVGKRLSASKLKRMEYDELASKDEINNQHDKNSLKLNIKMNSKDHWFHVQMIQ</sequence>
<organism evidence="1 2">
    <name type="scientific">Durusdinium trenchii</name>
    <dbReference type="NCBI Taxonomy" id="1381693"/>
    <lineage>
        <taxon>Eukaryota</taxon>
        <taxon>Sar</taxon>
        <taxon>Alveolata</taxon>
        <taxon>Dinophyceae</taxon>
        <taxon>Suessiales</taxon>
        <taxon>Symbiodiniaceae</taxon>
        <taxon>Durusdinium</taxon>
    </lineage>
</organism>
<evidence type="ECO:0000313" key="1">
    <source>
        <dbReference type="EMBL" id="CAK9050979.1"/>
    </source>
</evidence>
<dbReference type="EMBL" id="CAXAMM010022001">
    <property type="protein sequence ID" value="CAK9050979.1"/>
    <property type="molecule type" value="Genomic_DNA"/>
</dbReference>
<keyword evidence="2" id="KW-1185">Reference proteome</keyword>
<name>A0ABP0MLL1_9DINO</name>
<reference evidence="1 2" key="1">
    <citation type="submission" date="2024-02" db="EMBL/GenBank/DDBJ databases">
        <authorList>
            <person name="Chen Y."/>
            <person name="Shah S."/>
            <person name="Dougan E. K."/>
            <person name="Thang M."/>
            <person name="Chan C."/>
        </authorList>
    </citation>
    <scope>NUCLEOTIDE SEQUENCE [LARGE SCALE GENOMIC DNA]</scope>
</reference>
<comment type="caution">
    <text evidence="1">The sequence shown here is derived from an EMBL/GenBank/DDBJ whole genome shotgun (WGS) entry which is preliminary data.</text>
</comment>
<gene>
    <name evidence="1" type="ORF">SCF082_LOCUS28036</name>
</gene>
<dbReference type="Proteomes" id="UP001642464">
    <property type="component" value="Unassembled WGS sequence"/>
</dbReference>
<evidence type="ECO:0000313" key="2">
    <source>
        <dbReference type="Proteomes" id="UP001642464"/>
    </source>
</evidence>
<protein>
    <submittedName>
        <fullName evidence="1">Uncharacterized protein</fullName>
    </submittedName>
</protein>
<proteinExistence type="predicted"/>
<accession>A0ABP0MLL1</accession>